<organism evidence="1 2">
    <name type="scientific">Sporofaciens musculi</name>
    <dbReference type="NCBI Taxonomy" id="2681861"/>
    <lineage>
        <taxon>Bacteria</taxon>
        <taxon>Bacillati</taxon>
        <taxon>Bacillota</taxon>
        <taxon>Clostridia</taxon>
        <taxon>Lachnospirales</taxon>
        <taxon>Lachnospiraceae</taxon>
        <taxon>Sporofaciens</taxon>
    </lineage>
</organism>
<reference evidence="1 2" key="1">
    <citation type="submission" date="2019-12" db="EMBL/GenBank/DDBJ databases">
        <title>Sporaefaciens musculi gen. nov., sp. nov., a novel bacterium isolated from the caecum of an obese mouse.</title>
        <authorList>
            <person name="Rasmussen T.S."/>
            <person name="Streidl T."/>
            <person name="Hitch T.C.A."/>
            <person name="Wortmann E."/>
            <person name="Deptula P."/>
            <person name="Hansen M."/>
            <person name="Nielsen D.S."/>
            <person name="Clavel T."/>
            <person name="Vogensen F.K."/>
        </authorList>
    </citation>
    <scope>NUCLEOTIDE SEQUENCE [LARGE SCALE GENOMIC DNA]</scope>
    <source>
        <strain evidence="1 2">WCA-9-b2</strain>
        <plasmid evidence="1">unnamed</plasmid>
    </source>
</reference>
<proteinExistence type="predicted"/>
<evidence type="ECO:0000313" key="2">
    <source>
        <dbReference type="Proteomes" id="UP000460412"/>
    </source>
</evidence>
<keyword evidence="2" id="KW-1185">Reference proteome</keyword>
<keyword evidence="1" id="KW-0614">Plasmid</keyword>
<dbReference type="AlphaFoldDB" id="A0A7X3SLT5"/>
<comment type="caution">
    <text evidence="1">The sequence shown here is derived from an EMBL/GenBank/DDBJ whole genome shotgun (WGS) entry which is preliminary data.</text>
</comment>
<protein>
    <submittedName>
        <fullName evidence="1">Uncharacterized protein</fullName>
    </submittedName>
</protein>
<evidence type="ECO:0000313" key="1">
    <source>
        <dbReference type="EMBL" id="MXP78973.1"/>
    </source>
</evidence>
<dbReference type="Proteomes" id="UP000460412">
    <property type="component" value="Unassembled WGS sequence"/>
</dbReference>
<accession>A0A7X3SLT5</accession>
<dbReference type="RefSeq" id="WP_159757410.1">
    <property type="nucleotide sequence ID" value="NZ_WUQX01000003.1"/>
</dbReference>
<geneLocation type="plasmid" evidence="1">
    <name>unnamed</name>
</geneLocation>
<sequence>MCFSCGKQKEIREWKELFKRKGKEELGISGRNDEKRISQEKYQEKYKRQDLQVNELIAGIGTDL</sequence>
<dbReference type="EMBL" id="WUQX01000003">
    <property type="protein sequence ID" value="MXP78973.1"/>
    <property type="molecule type" value="Genomic_DNA"/>
</dbReference>
<name>A0A7X3SLT5_9FIRM</name>
<gene>
    <name evidence="1" type="ORF">GN277_27780</name>
</gene>